<dbReference type="STRING" id="366584.SAMN05216377_108116"/>
<dbReference type="Proteomes" id="UP000198967">
    <property type="component" value="Unassembled WGS sequence"/>
</dbReference>
<sequence>MTKPTVGPLLRDWRRRRRRSQLDLALDVGVSTRHLSYVETGRAQPSAELVLALADGLDVPLRECNTLLLAAGYAPRYPARPLADPALHQARAALRRVLDAHDPYPGVVVDRVWDVVLANRAAAELLDGVPEALRPNVYRMCLHPDGLAARTRNLPEWAGHLLHQLGRSVALTGDPTLAALEREVRGYPGVETAVTARSSPLEPVPLLVPLRLDLDGTELALFTTVTTFGTPRDVTLDELAVELFYPADDSSEALLRGTRAGHHT</sequence>
<dbReference type="EMBL" id="FNBE01000008">
    <property type="protein sequence ID" value="SDF99337.1"/>
    <property type="molecule type" value="Genomic_DNA"/>
</dbReference>
<feature type="domain" description="HTH cro/C1-type" evidence="1">
    <location>
        <begin position="10"/>
        <end position="64"/>
    </location>
</feature>
<keyword evidence="2" id="KW-0238">DNA-binding</keyword>
<proteinExistence type="predicted"/>
<protein>
    <submittedName>
        <fullName evidence="2">DNA-binding transcriptional regulator, XRE-family HTH domain</fullName>
    </submittedName>
</protein>
<dbReference type="Pfam" id="PF01381">
    <property type="entry name" value="HTH_3"/>
    <property type="match status" value="1"/>
</dbReference>
<dbReference type="InterPro" id="IPR001387">
    <property type="entry name" value="Cro/C1-type_HTH"/>
</dbReference>
<dbReference type="PANTHER" id="PTHR35010">
    <property type="entry name" value="BLL4672 PROTEIN-RELATED"/>
    <property type="match status" value="1"/>
</dbReference>
<dbReference type="GO" id="GO:0003677">
    <property type="term" value="F:DNA binding"/>
    <property type="evidence" value="ECO:0007669"/>
    <property type="project" value="UniProtKB-KW"/>
</dbReference>
<evidence type="ECO:0000259" key="1">
    <source>
        <dbReference type="PROSITE" id="PS50943"/>
    </source>
</evidence>
<dbReference type="Gene3D" id="3.30.450.180">
    <property type="match status" value="1"/>
</dbReference>
<dbReference type="SMART" id="SM00530">
    <property type="entry name" value="HTH_XRE"/>
    <property type="match status" value="1"/>
</dbReference>
<dbReference type="InterPro" id="IPR010982">
    <property type="entry name" value="Lambda_DNA-bd_dom_sf"/>
</dbReference>
<evidence type="ECO:0000313" key="2">
    <source>
        <dbReference type="EMBL" id="SDF99337.1"/>
    </source>
</evidence>
<dbReference type="RefSeq" id="WP_093083881.1">
    <property type="nucleotide sequence ID" value="NZ_FNBE01000008.1"/>
</dbReference>
<gene>
    <name evidence="2" type="ORF">SAMN05216377_108116</name>
</gene>
<evidence type="ECO:0000313" key="3">
    <source>
        <dbReference type="Proteomes" id="UP000198967"/>
    </source>
</evidence>
<dbReference type="InterPro" id="IPR041413">
    <property type="entry name" value="MLTR_LBD"/>
</dbReference>
<dbReference type="Gene3D" id="1.10.260.40">
    <property type="entry name" value="lambda repressor-like DNA-binding domains"/>
    <property type="match status" value="1"/>
</dbReference>
<organism evidence="2 3">
    <name type="scientific">Pseudonocardia oroxyli</name>
    <dbReference type="NCBI Taxonomy" id="366584"/>
    <lineage>
        <taxon>Bacteria</taxon>
        <taxon>Bacillati</taxon>
        <taxon>Actinomycetota</taxon>
        <taxon>Actinomycetes</taxon>
        <taxon>Pseudonocardiales</taxon>
        <taxon>Pseudonocardiaceae</taxon>
        <taxon>Pseudonocardia</taxon>
    </lineage>
</organism>
<accession>A0A1G7QLB8</accession>
<dbReference type="PROSITE" id="PS50943">
    <property type="entry name" value="HTH_CROC1"/>
    <property type="match status" value="1"/>
</dbReference>
<keyword evidence="3" id="KW-1185">Reference proteome</keyword>
<dbReference type="OrthoDB" id="2959414at2"/>
<name>A0A1G7QLB8_PSEOR</name>
<dbReference type="PANTHER" id="PTHR35010:SF4">
    <property type="entry name" value="BLL5781 PROTEIN"/>
    <property type="match status" value="1"/>
</dbReference>
<reference evidence="2 3" key="1">
    <citation type="submission" date="2016-10" db="EMBL/GenBank/DDBJ databases">
        <authorList>
            <person name="de Groot N.N."/>
        </authorList>
    </citation>
    <scope>NUCLEOTIDE SEQUENCE [LARGE SCALE GENOMIC DNA]</scope>
    <source>
        <strain evidence="2 3">CGMCC 4.3143</strain>
    </source>
</reference>
<dbReference type="Pfam" id="PF17765">
    <property type="entry name" value="MLTR_LBD"/>
    <property type="match status" value="1"/>
</dbReference>
<dbReference type="SUPFAM" id="SSF47413">
    <property type="entry name" value="lambda repressor-like DNA-binding domains"/>
    <property type="match status" value="1"/>
</dbReference>
<dbReference type="CDD" id="cd00093">
    <property type="entry name" value="HTH_XRE"/>
    <property type="match status" value="1"/>
</dbReference>
<dbReference type="AlphaFoldDB" id="A0A1G7QLB8"/>